<accession>A0A830FME9</accession>
<keyword evidence="1" id="KW-0812">Transmembrane</keyword>
<comment type="caution">
    <text evidence="2">The sequence shown here is derived from an EMBL/GenBank/DDBJ whole genome shotgun (WGS) entry which is preliminary data.</text>
</comment>
<organism evidence="2 3">
    <name type="scientific">Halocalculus aciditolerans</name>
    <dbReference type="NCBI Taxonomy" id="1383812"/>
    <lineage>
        <taxon>Archaea</taxon>
        <taxon>Methanobacteriati</taxon>
        <taxon>Methanobacteriota</taxon>
        <taxon>Stenosarchaea group</taxon>
        <taxon>Halobacteria</taxon>
        <taxon>Halobacteriales</taxon>
        <taxon>Halobacteriaceae</taxon>
        <taxon>Halocalculus</taxon>
    </lineage>
</organism>
<gene>
    <name evidence="2" type="ORF">GCM10009039_30270</name>
</gene>
<reference evidence="2" key="1">
    <citation type="journal article" date="2014" name="Int. J. Syst. Evol. Microbiol.">
        <title>Complete genome sequence of Corynebacterium casei LMG S-19264T (=DSM 44701T), isolated from a smear-ripened cheese.</title>
        <authorList>
            <consortium name="US DOE Joint Genome Institute (JGI-PGF)"/>
            <person name="Walter F."/>
            <person name="Albersmeier A."/>
            <person name="Kalinowski J."/>
            <person name="Ruckert C."/>
        </authorList>
    </citation>
    <scope>NUCLEOTIDE SEQUENCE</scope>
    <source>
        <strain evidence="2">JCM 19596</strain>
    </source>
</reference>
<protein>
    <recommendedName>
        <fullName evidence="4">DUF5658 domain-containing protein</fullName>
    </recommendedName>
</protein>
<proteinExistence type="predicted"/>
<dbReference type="Proteomes" id="UP000607197">
    <property type="component" value="Unassembled WGS sequence"/>
</dbReference>
<dbReference type="EMBL" id="BMPG01000005">
    <property type="protein sequence ID" value="GGL70185.1"/>
    <property type="molecule type" value="Genomic_DNA"/>
</dbReference>
<dbReference type="RefSeq" id="WP_188980432.1">
    <property type="nucleotide sequence ID" value="NZ_BMPG01000005.1"/>
</dbReference>
<evidence type="ECO:0000313" key="3">
    <source>
        <dbReference type="Proteomes" id="UP000607197"/>
    </source>
</evidence>
<name>A0A830FME9_9EURY</name>
<reference evidence="2" key="2">
    <citation type="submission" date="2020-09" db="EMBL/GenBank/DDBJ databases">
        <authorList>
            <person name="Sun Q."/>
            <person name="Ohkuma M."/>
        </authorList>
    </citation>
    <scope>NUCLEOTIDE SEQUENCE</scope>
    <source>
        <strain evidence="2">JCM 19596</strain>
    </source>
</reference>
<keyword evidence="1" id="KW-0472">Membrane</keyword>
<dbReference type="AlphaFoldDB" id="A0A830FME9"/>
<keyword evidence="1" id="KW-1133">Transmembrane helix</keyword>
<feature type="transmembrane region" description="Helical" evidence="1">
    <location>
        <begin position="127"/>
        <end position="147"/>
    </location>
</feature>
<feature type="transmembrane region" description="Helical" evidence="1">
    <location>
        <begin position="159"/>
        <end position="182"/>
    </location>
</feature>
<evidence type="ECO:0000313" key="2">
    <source>
        <dbReference type="EMBL" id="GGL70185.1"/>
    </source>
</evidence>
<feature type="transmembrane region" description="Helical" evidence="1">
    <location>
        <begin position="37"/>
        <end position="61"/>
    </location>
</feature>
<evidence type="ECO:0000256" key="1">
    <source>
        <dbReference type="SAM" id="Phobius"/>
    </source>
</evidence>
<sequence>MLEKPRPVSYRSRTLGTRLAVASTCRRLVDVLSPVRVAALLVAALWLGPLVLVPIGVAVALQEGPPVVEPVRFDVLRWLRADPLRADAVAILAVHGLADGLSTVLADSLGPFGSAESNPLVAQLLEAGPVATVVGLTGAAALVAAIYPRAAGHRHVPDWFGRALVLLGSLVVANNVAVALGFGV</sequence>
<evidence type="ECO:0008006" key="4">
    <source>
        <dbReference type="Google" id="ProtNLM"/>
    </source>
</evidence>
<keyword evidence="3" id="KW-1185">Reference proteome</keyword>